<evidence type="ECO:0000313" key="2">
    <source>
        <dbReference type="EMBL" id="ALL64203.1"/>
    </source>
</evidence>
<dbReference type="CDD" id="cd03801">
    <property type="entry name" value="GT4_PimA-like"/>
    <property type="match status" value="1"/>
</dbReference>
<dbReference type="SUPFAM" id="SSF53756">
    <property type="entry name" value="UDP-Glycosyltransferase/glycogen phosphorylase"/>
    <property type="match status" value="1"/>
</dbReference>
<protein>
    <submittedName>
        <fullName evidence="2">Glycosyltransferase</fullName>
    </submittedName>
</protein>
<gene>
    <name evidence="2" type="ORF">K788_0004891</name>
</gene>
<dbReference type="Gene3D" id="3.40.50.2000">
    <property type="entry name" value="Glycogen Phosphorylase B"/>
    <property type="match status" value="2"/>
</dbReference>
<dbReference type="InterPro" id="IPR001296">
    <property type="entry name" value="Glyco_trans_1"/>
</dbReference>
<organism evidence="2 3">
    <name type="scientific">Paraburkholderia caribensis MBA4</name>
    <dbReference type="NCBI Taxonomy" id="1323664"/>
    <lineage>
        <taxon>Bacteria</taxon>
        <taxon>Pseudomonadati</taxon>
        <taxon>Pseudomonadota</taxon>
        <taxon>Betaproteobacteria</taxon>
        <taxon>Burkholderiales</taxon>
        <taxon>Burkholderiaceae</taxon>
        <taxon>Paraburkholderia</taxon>
    </lineage>
</organism>
<dbReference type="Pfam" id="PF00534">
    <property type="entry name" value="Glycos_transf_1"/>
    <property type="match status" value="1"/>
</dbReference>
<dbReference type="Proteomes" id="UP000019146">
    <property type="component" value="Chromosome 1"/>
</dbReference>
<feature type="domain" description="Glycosyl transferase family 1" evidence="1">
    <location>
        <begin position="198"/>
        <end position="339"/>
    </location>
</feature>
<keyword evidence="2" id="KW-0808">Transferase</keyword>
<reference evidence="2 3" key="1">
    <citation type="journal article" date="2014" name="Genome Announc.">
        <title>Draft Genome Sequence of the Haloacid-Degrading Burkholderia caribensis Strain MBA4.</title>
        <authorList>
            <person name="Pan Y."/>
            <person name="Kong K.F."/>
            <person name="Tsang J.S."/>
        </authorList>
    </citation>
    <scope>NUCLEOTIDE SEQUENCE [LARGE SCALE GENOMIC DNA]</scope>
    <source>
        <strain evidence="2 3">MBA4</strain>
    </source>
</reference>
<dbReference type="RefSeq" id="WP_036002913.1">
    <property type="nucleotide sequence ID" value="NZ_CP012746.1"/>
</dbReference>
<dbReference type="AlphaFoldDB" id="A0A0P0R781"/>
<proteinExistence type="predicted"/>
<dbReference type="PANTHER" id="PTHR45947">
    <property type="entry name" value="SULFOQUINOVOSYL TRANSFERASE SQD2"/>
    <property type="match status" value="1"/>
</dbReference>
<name>A0A0P0R781_9BURK</name>
<evidence type="ECO:0000313" key="3">
    <source>
        <dbReference type="Proteomes" id="UP000019146"/>
    </source>
</evidence>
<dbReference type="EMBL" id="CP012746">
    <property type="protein sequence ID" value="ALL64203.1"/>
    <property type="molecule type" value="Genomic_DNA"/>
</dbReference>
<dbReference type="GO" id="GO:0016757">
    <property type="term" value="F:glycosyltransferase activity"/>
    <property type="evidence" value="ECO:0007669"/>
    <property type="project" value="InterPro"/>
</dbReference>
<dbReference type="PANTHER" id="PTHR45947:SF13">
    <property type="entry name" value="TRANSFERASE"/>
    <property type="match status" value="1"/>
</dbReference>
<dbReference type="KEGG" id="bcai:K788_0004891"/>
<accession>A0A0P0R781</accession>
<evidence type="ECO:0000259" key="1">
    <source>
        <dbReference type="Pfam" id="PF00534"/>
    </source>
</evidence>
<dbReference type="InterPro" id="IPR050194">
    <property type="entry name" value="Glycosyltransferase_grp1"/>
</dbReference>
<sequence>MSASVTIFHNVVWSRHKGAVFSALHSISASGAIRYSMVQIADTEHDRIGFSDVDYSFHRYPMHKLFDGCYEDVPRWQLTKRLVLEVLKAKSDLIVLPGYHRPEYWAMLAACVVTGKRRAVFCDSTARDRPKRLLTSVPKRVFFALCDGYFGFGERSRDYLMSLGAKREKIFIPCQAAALPVTFSPERALAERMQYRAGNAPVFLFVGRLSEEKGITTLIDAFAGVAKRLPDPQLRIVGTGPLERGLRKRVTELGLDRSITFVGSLQDEPLSREYYGATCLVLPSRSEPWGLVVNEALAHGCPVVVSESCGCVPELVHEGVSGYAFTAGDGAGLQRTLLKATEAFADAQASAQRCMDVIRRFDPPSAAANIARGCALMLGS</sequence>
<dbReference type="GeneID" id="69968402"/>